<evidence type="ECO:0000256" key="6">
    <source>
        <dbReference type="ARBA" id="ARBA00022741"/>
    </source>
</evidence>
<dbReference type="Gene3D" id="1.20.58.920">
    <property type="match status" value="1"/>
</dbReference>
<keyword evidence="10" id="KW-0472">Membrane</keyword>
<dbReference type="InterPro" id="IPR036890">
    <property type="entry name" value="HATPase_C_sf"/>
</dbReference>
<evidence type="ECO:0000256" key="4">
    <source>
        <dbReference type="ARBA" id="ARBA00022553"/>
    </source>
</evidence>
<feature type="transmembrane region" description="Helical" evidence="10">
    <location>
        <begin position="331"/>
        <end position="355"/>
    </location>
</feature>
<sequence length="668" mass="72041">MILNFANRWMPSIWARLMVVVLAVVTIVWAVLAVAIWFFNQVNEDYATLAGEHIPRIALASELAENSAKLAYITAAIVGRQDGEQAMQFQASLEEVVLAISAQVDRAGPARGKPLGGGLRAMLEQVLEVLDERHNLARRITARVGDLRWLNVDIQDEVDPLLSDFTFNIAVATDSLAKSADRAFRTGLAERITAERDARDLVQELGGEAATLVTLIVQSSVATEPTQLIQFRNLAEDSMTRLSIMAAALPNASEYLTLRQSVQALGPLAQGSNGMFALRGRWFDSQLQLLDLLNSVQTRLAGLQSELAGIGAIQRVQVLAVTQASAARSQLAIRVLIGLTILAGLIGVLALFGYVRQGIIRPLGEMSTAMMAIARGEPPEKLPPIGDDEIGQMAHAVGVFQQSVQARDEANSRLMTEVAERRRAVETLKRTQEDLVQAGKLAALGQMSSGISHELNQPLAAMKHRIHLLKEGHDKGAEEMVQRQIERMDGLTNRMEATITHLKRFARRSTYRSDVLSLGPLIRESALLLKGRIDAPGIELEVCQDLEQAQVQGDQILIEQVLVNLLSNALDAINSTGRGTGKIGLSGISEDGQFSLVVADDGIGLGDLSPESVFDPFVTTKEVGKGLGLGLSISYNIVKGMGGDLKLVDNAPHGTCAVLILPAGDPNS</sequence>
<dbReference type="InterPro" id="IPR003660">
    <property type="entry name" value="HAMP_dom"/>
</dbReference>
<reference evidence="13 14" key="1">
    <citation type="submission" date="2019-12" db="EMBL/GenBank/DDBJ databases">
        <authorList>
            <person name="Zhang Y.-J."/>
        </authorList>
    </citation>
    <scope>NUCLEOTIDE SEQUENCE [LARGE SCALE GENOMIC DNA]</scope>
    <source>
        <strain evidence="13 14">CY05</strain>
    </source>
</reference>
<feature type="transmembrane region" description="Helical" evidence="10">
    <location>
        <begin position="13"/>
        <end position="39"/>
    </location>
</feature>
<evidence type="ECO:0000256" key="8">
    <source>
        <dbReference type="ARBA" id="ARBA00022840"/>
    </source>
</evidence>
<dbReference type="InterPro" id="IPR038188">
    <property type="entry name" value="TorS_sensor_sf"/>
</dbReference>
<dbReference type="PROSITE" id="PS50885">
    <property type="entry name" value="HAMP"/>
    <property type="match status" value="1"/>
</dbReference>
<dbReference type="Gene3D" id="3.30.565.10">
    <property type="entry name" value="Histidine kinase-like ATPase, C-terminal domain"/>
    <property type="match status" value="1"/>
</dbReference>
<dbReference type="Pfam" id="PF00672">
    <property type="entry name" value="HAMP"/>
    <property type="match status" value="1"/>
</dbReference>
<keyword evidence="4" id="KW-0597">Phosphoprotein</keyword>
<dbReference type="Gene3D" id="1.10.287.130">
    <property type="match status" value="1"/>
</dbReference>
<dbReference type="SMART" id="SM00388">
    <property type="entry name" value="HisKA"/>
    <property type="match status" value="1"/>
</dbReference>
<comment type="catalytic activity">
    <reaction evidence="1">
        <text>ATP + protein L-histidine = ADP + protein N-phospho-L-histidine.</text>
        <dbReference type="EC" id="2.7.13.3"/>
    </reaction>
</comment>
<evidence type="ECO:0000259" key="11">
    <source>
        <dbReference type="PROSITE" id="PS50109"/>
    </source>
</evidence>
<dbReference type="AlphaFoldDB" id="A0A6L6WKU8"/>
<proteinExistence type="predicted"/>
<dbReference type="CDD" id="cd06225">
    <property type="entry name" value="HAMP"/>
    <property type="match status" value="1"/>
</dbReference>
<dbReference type="PRINTS" id="PR00344">
    <property type="entry name" value="BCTRLSENSOR"/>
</dbReference>
<dbReference type="GO" id="GO:0000155">
    <property type="term" value="F:phosphorelay sensor kinase activity"/>
    <property type="evidence" value="ECO:0007669"/>
    <property type="project" value="InterPro"/>
</dbReference>
<evidence type="ECO:0000256" key="3">
    <source>
        <dbReference type="ARBA" id="ARBA00012438"/>
    </source>
</evidence>
<comment type="subcellular location">
    <subcellularLocation>
        <location evidence="2">Membrane</location>
    </subcellularLocation>
</comment>
<keyword evidence="7" id="KW-0418">Kinase</keyword>
<keyword evidence="6" id="KW-0547">Nucleotide-binding</keyword>
<dbReference type="InterPro" id="IPR003661">
    <property type="entry name" value="HisK_dim/P_dom"/>
</dbReference>
<dbReference type="SMART" id="SM00387">
    <property type="entry name" value="HATPase_c"/>
    <property type="match status" value="1"/>
</dbReference>
<evidence type="ECO:0000313" key="14">
    <source>
        <dbReference type="Proteomes" id="UP000478892"/>
    </source>
</evidence>
<evidence type="ECO:0000256" key="2">
    <source>
        <dbReference type="ARBA" id="ARBA00004370"/>
    </source>
</evidence>
<dbReference type="SUPFAM" id="SSF47384">
    <property type="entry name" value="Homodimeric domain of signal transducing histidine kinase"/>
    <property type="match status" value="1"/>
</dbReference>
<dbReference type="SUPFAM" id="SSF158472">
    <property type="entry name" value="HAMP domain-like"/>
    <property type="match status" value="1"/>
</dbReference>
<dbReference type="GO" id="GO:0005524">
    <property type="term" value="F:ATP binding"/>
    <property type="evidence" value="ECO:0007669"/>
    <property type="project" value="UniProtKB-KW"/>
</dbReference>
<dbReference type="RefSeq" id="WP_157024659.1">
    <property type="nucleotide sequence ID" value="NZ_WQLV01000021.1"/>
</dbReference>
<feature type="domain" description="HAMP" evidence="12">
    <location>
        <begin position="357"/>
        <end position="409"/>
    </location>
</feature>
<evidence type="ECO:0000256" key="10">
    <source>
        <dbReference type="SAM" id="Phobius"/>
    </source>
</evidence>
<keyword evidence="14" id="KW-1185">Reference proteome</keyword>
<dbReference type="EMBL" id="WQLV01000021">
    <property type="protein sequence ID" value="MVO18453.1"/>
    <property type="molecule type" value="Genomic_DNA"/>
</dbReference>
<dbReference type="PANTHER" id="PTHR43065:SF46">
    <property type="entry name" value="C4-DICARBOXYLATE TRANSPORT SENSOR PROTEIN DCTB"/>
    <property type="match status" value="1"/>
</dbReference>
<dbReference type="Gene3D" id="1.10.8.500">
    <property type="entry name" value="HAMP domain in histidine kinase"/>
    <property type="match status" value="1"/>
</dbReference>
<gene>
    <name evidence="13" type="ORF">GO984_21765</name>
</gene>
<keyword evidence="10" id="KW-0812">Transmembrane</keyword>
<dbReference type="InterPro" id="IPR036097">
    <property type="entry name" value="HisK_dim/P_sf"/>
</dbReference>
<dbReference type="InterPro" id="IPR003594">
    <property type="entry name" value="HATPase_dom"/>
</dbReference>
<name>A0A6L6WKU8_9RHOB</name>
<evidence type="ECO:0000256" key="7">
    <source>
        <dbReference type="ARBA" id="ARBA00022777"/>
    </source>
</evidence>
<organism evidence="13 14">
    <name type="scientific">Parasedimentitalea huanghaiensis</name>
    <dbReference type="NCBI Taxonomy" id="2682100"/>
    <lineage>
        <taxon>Bacteria</taxon>
        <taxon>Pseudomonadati</taxon>
        <taxon>Pseudomonadota</taxon>
        <taxon>Alphaproteobacteria</taxon>
        <taxon>Rhodobacterales</taxon>
        <taxon>Paracoccaceae</taxon>
        <taxon>Parasedimentitalea</taxon>
    </lineage>
</organism>
<dbReference type="SUPFAM" id="SSF55874">
    <property type="entry name" value="ATPase domain of HSP90 chaperone/DNA topoisomerase II/histidine kinase"/>
    <property type="match status" value="1"/>
</dbReference>
<keyword evidence="8" id="KW-0067">ATP-binding</keyword>
<keyword evidence="10" id="KW-1133">Transmembrane helix</keyword>
<dbReference type="SMART" id="SM00304">
    <property type="entry name" value="HAMP"/>
    <property type="match status" value="1"/>
</dbReference>
<keyword evidence="9" id="KW-0902">Two-component regulatory system</keyword>
<dbReference type="Proteomes" id="UP000478892">
    <property type="component" value="Unassembled WGS sequence"/>
</dbReference>
<dbReference type="CDD" id="cd00082">
    <property type="entry name" value="HisKA"/>
    <property type="match status" value="1"/>
</dbReference>
<feature type="domain" description="Histidine kinase" evidence="11">
    <location>
        <begin position="450"/>
        <end position="665"/>
    </location>
</feature>
<keyword evidence="5" id="KW-0808">Transferase</keyword>
<evidence type="ECO:0000256" key="9">
    <source>
        <dbReference type="ARBA" id="ARBA00023012"/>
    </source>
</evidence>
<accession>A0A6L6WKU8</accession>
<dbReference type="InterPro" id="IPR005467">
    <property type="entry name" value="His_kinase_dom"/>
</dbReference>
<protein>
    <recommendedName>
        <fullName evidence="3">histidine kinase</fullName>
        <ecNumber evidence="3">2.7.13.3</ecNumber>
    </recommendedName>
</protein>
<comment type="caution">
    <text evidence="13">The sequence shown here is derived from an EMBL/GenBank/DDBJ whole genome shotgun (WGS) entry which is preliminary data.</text>
</comment>
<dbReference type="PANTHER" id="PTHR43065">
    <property type="entry name" value="SENSOR HISTIDINE KINASE"/>
    <property type="match status" value="1"/>
</dbReference>
<evidence type="ECO:0000313" key="13">
    <source>
        <dbReference type="EMBL" id="MVO18453.1"/>
    </source>
</evidence>
<evidence type="ECO:0000256" key="5">
    <source>
        <dbReference type="ARBA" id="ARBA00022679"/>
    </source>
</evidence>
<evidence type="ECO:0000256" key="1">
    <source>
        <dbReference type="ARBA" id="ARBA00000085"/>
    </source>
</evidence>
<dbReference type="InterPro" id="IPR004358">
    <property type="entry name" value="Sig_transdc_His_kin-like_C"/>
</dbReference>
<dbReference type="PROSITE" id="PS50109">
    <property type="entry name" value="HIS_KIN"/>
    <property type="match status" value="1"/>
</dbReference>
<dbReference type="EC" id="2.7.13.3" evidence="3"/>
<dbReference type="Pfam" id="PF02518">
    <property type="entry name" value="HATPase_c"/>
    <property type="match status" value="1"/>
</dbReference>
<evidence type="ECO:0000259" key="12">
    <source>
        <dbReference type="PROSITE" id="PS50885"/>
    </source>
</evidence>
<dbReference type="Pfam" id="PF00512">
    <property type="entry name" value="HisKA"/>
    <property type="match status" value="1"/>
</dbReference>
<dbReference type="GO" id="GO:0016020">
    <property type="term" value="C:membrane"/>
    <property type="evidence" value="ECO:0007669"/>
    <property type="project" value="UniProtKB-SubCell"/>
</dbReference>